<dbReference type="EMBL" id="KN832995">
    <property type="protein sequence ID" value="KIM82173.1"/>
    <property type="molecule type" value="Genomic_DNA"/>
</dbReference>
<evidence type="ECO:0000313" key="1">
    <source>
        <dbReference type="EMBL" id="KIM82173.1"/>
    </source>
</evidence>
<name>A0A0C3B7G4_PILCF</name>
<protein>
    <submittedName>
        <fullName evidence="1">Uncharacterized protein</fullName>
    </submittedName>
</protein>
<dbReference type="Proteomes" id="UP000054166">
    <property type="component" value="Unassembled WGS sequence"/>
</dbReference>
<organism evidence="1 2">
    <name type="scientific">Piloderma croceum (strain F 1598)</name>
    <dbReference type="NCBI Taxonomy" id="765440"/>
    <lineage>
        <taxon>Eukaryota</taxon>
        <taxon>Fungi</taxon>
        <taxon>Dikarya</taxon>
        <taxon>Basidiomycota</taxon>
        <taxon>Agaricomycotina</taxon>
        <taxon>Agaricomycetes</taxon>
        <taxon>Agaricomycetidae</taxon>
        <taxon>Atheliales</taxon>
        <taxon>Atheliaceae</taxon>
        <taxon>Piloderma</taxon>
    </lineage>
</organism>
<dbReference type="HOGENOM" id="CLU_2813286_0_0_1"/>
<evidence type="ECO:0000313" key="2">
    <source>
        <dbReference type="Proteomes" id="UP000054166"/>
    </source>
</evidence>
<gene>
    <name evidence="1" type="ORF">PILCRDRAFT_820542</name>
</gene>
<accession>A0A0C3B7G4</accession>
<proteinExistence type="predicted"/>
<dbReference type="InParanoid" id="A0A0C3B7G4"/>
<reference evidence="1 2" key="1">
    <citation type="submission" date="2014-04" db="EMBL/GenBank/DDBJ databases">
        <authorList>
            <consortium name="DOE Joint Genome Institute"/>
            <person name="Kuo A."/>
            <person name="Tarkka M."/>
            <person name="Buscot F."/>
            <person name="Kohler A."/>
            <person name="Nagy L.G."/>
            <person name="Floudas D."/>
            <person name="Copeland A."/>
            <person name="Barry K.W."/>
            <person name="Cichocki N."/>
            <person name="Veneault-Fourrey C."/>
            <person name="LaButti K."/>
            <person name="Lindquist E.A."/>
            <person name="Lipzen A."/>
            <person name="Lundell T."/>
            <person name="Morin E."/>
            <person name="Murat C."/>
            <person name="Sun H."/>
            <person name="Tunlid A."/>
            <person name="Henrissat B."/>
            <person name="Grigoriev I.V."/>
            <person name="Hibbett D.S."/>
            <person name="Martin F."/>
            <person name="Nordberg H.P."/>
            <person name="Cantor M.N."/>
            <person name="Hua S.X."/>
        </authorList>
    </citation>
    <scope>NUCLEOTIDE SEQUENCE [LARGE SCALE GENOMIC DNA]</scope>
    <source>
        <strain evidence="1 2">F 1598</strain>
    </source>
</reference>
<keyword evidence="2" id="KW-1185">Reference proteome</keyword>
<reference evidence="2" key="2">
    <citation type="submission" date="2015-01" db="EMBL/GenBank/DDBJ databases">
        <title>Evolutionary Origins and Diversification of the Mycorrhizal Mutualists.</title>
        <authorList>
            <consortium name="DOE Joint Genome Institute"/>
            <consortium name="Mycorrhizal Genomics Consortium"/>
            <person name="Kohler A."/>
            <person name="Kuo A."/>
            <person name="Nagy L.G."/>
            <person name="Floudas D."/>
            <person name="Copeland A."/>
            <person name="Barry K.W."/>
            <person name="Cichocki N."/>
            <person name="Veneault-Fourrey C."/>
            <person name="LaButti K."/>
            <person name="Lindquist E.A."/>
            <person name="Lipzen A."/>
            <person name="Lundell T."/>
            <person name="Morin E."/>
            <person name="Murat C."/>
            <person name="Riley R."/>
            <person name="Ohm R."/>
            <person name="Sun H."/>
            <person name="Tunlid A."/>
            <person name="Henrissat B."/>
            <person name="Grigoriev I.V."/>
            <person name="Hibbett D.S."/>
            <person name="Martin F."/>
        </authorList>
    </citation>
    <scope>NUCLEOTIDE SEQUENCE [LARGE SCALE GENOMIC DNA]</scope>
    <source>
        <strain evidence="2">F 1598</strain>
    </source>
</reference>
<dbReference type="AlphaFoldDB" id="A0A0C3B7G4"/>
<sequence>MHCMISLWLGGRSYDQILCLPPLPKPYIHAIADISSYSISNIPNTAHNILLSFREIKQAHLQDHIPK</sequence>